<evidence type="ECO:0000256" key="1">
    <source>
        <dbReference type="ARBA" id="ARBA00023015"/>
    </source>
</evidence>
<dbReference type="Proteomes" id="UP000198948">
    <property type="component" value="Unassembled WGS sequence"/>
</dbReference>
<dbReference type="STRING" id="142588.SAMN04488559_11330"/>
<dbReference type="Gene3D" id="1.10.10.10">
    <property type="entry name" value="Winged helix-like DNA-binding domain superfamily/Winged helix DNA-binding domain"/>
    <property type="match status" value="1"/>
</dbReference>
<feature type="domain" description="HTH gntR-type" evidence="4">
    <location>
        <begin position="1"/>
        <end position="68"/>
    </location>
</feature>
<dbReference type="GO" id="GO:0003700">
    <property type="term" value="F:DNA-binding transcription factor activity"/>
    <property type="evidence" value="ECO:0007669"/>
    <property type="project" value="InterPro"/>
</dbReference>
<keyword evidence="6" id="KW-1185">Reference proteome</keyword>
<keyword evidence="2" id="KW-0238">DNA-binding</keyword>
<dbReference type="SMART" id="SM00866">
    <property type="entry name" value="UTRA"/>
    <property type="match status" value="1"/>
</dbReference>
<dbReference type="EMBL" id="FOHA01000013">
    <property type="protein sequence ID" value="SER96059.1"/>
    <property type="molecule type" value="Genomic_DNA"/>
</dbReference>
<keyword evidence="1" id="KW-0805">Transcription regulation</keyword>
<dbReference type="PROSITE" id="PS50949">
    <property type="entry name" value="HTH_GNTR"/>
    <property type="match status" value="1"/>
</dbReference>
<dbReference type="PANTHER" id="PTHR44846">
    <property type="entry name" value="MANNOSYL-D-GLYCERATE TRANSPORT/METABOLISM SYSTEM REPRESSOR MNGR-RELATED"/>
    <property type="match status" value="1"/>
</dbReference>
<dbReference type="Pfam" id="PF00392">
    <property type="entry name" value="GntR"/>
    <property type="match status" value="1"/>
</dbReference>
<dbReference type="CDD" id="cd07377">
    <property type="entry name" value="WHTH_GntR"/>
    <property type="match status" value="1"/>
</dbReference>
<dbReference type="SUPFAM" id="SSF46785">
    <property type="entry name" value="Winged helix' DNA-binding domain"/>
    <property type="match status" value="1"/>
</dbReference>
<evidence type="ECO:0000256" key="2">
    <source>
        <dbReference type="ARBA" id="ARBA00023125"/>
    </source>
</evidence>
<dbReference type="InterPro" id="IPR028978">
    <property type="entry name" value="Chorismate_lyase_/UTRA_dom_sf"/>
</dbReference>
<gene>
    <name evidence="5" type="ORF">SAMN04488559_11330</name>
</gene>
<reference evidence="5 6" key="1">
    <citation type="submission" date="2016-10" db="EMBL/GenBank/DDBJ databases">
        <authorList>
            <person name="de Groot N.N."/>
        </authorList>
    </citation>
    <scope>NUCLEOTIDE SEQUENCE [LARGE SCALE GENOMIC DNA]</scope>
    <source>
        <strain evidence="5 6">DSM 13760</strain>
    </source>
</reference>
<evidence type="ECO:0000256" key="3">
    <source>
        <dbReference type="ARBA" id="ARBA00023163"/>
    </source>
</evidence>
<dbReference type="RefSeq" id="WP_092652925.1">
    <property type="nucleotide sequence ID" value="NZ_FOHA01000013.1"/>
</dbReference>
<dbReference type="GO" id="GO:0045892">
    <property type="term" value="P:negative regulation of DNA-templated transcription"/>
    <property type="evidence" value="ECO:0007669"/>
    <property type="project" value="TreeGrafter"/>
</dbReference>
<dbReference type="InterPro" id="IPR050679">
    <property type="entry name" value="Bact_HTH_transcr_reg"/>
</dbReference>
<dbReference type="PANTHER" id="PTHR44846:SF5">
    <property type="entry name" value="HTH-TYPE TRANSCRIPTIONAL REGULATOR GMUR"/>
    <property type="match status" value="1"/>
</dbReference>
<evidence type="ECO:0000313" key="5">
    <source>
        <dbReference type="EMBL" id="SER96059.1"/>
    </source>
</evidence>
<dbReference type="SMART" id="SM00345">
    <property type="entry name" value="HTH_GNTR"/>
    <property type="match status" value="1"/>
</dbReference>
<dbReference type="Pfam" id="PF07702">
    <property type="entry name" value="UTRA"/>
    <property type="match status" value="1"/>
</dbReference>
<organism evidence="5 6">
    <name type="scientific">Isobaculum melis</name>
    <dbReference type="NCBI Taxonomy" id="142588"/>
    <lineage>
        <taxon>Bacteria</taxon>
        <taxon>Bacillati</taxon>
        <taxon>Bacillota</taxon>
        <taxon>Bacilli</taxon>
        <taxon>Lactobacillales</taxon>
        <taxon>Carnobacteriaceae</taxon>
        <taxon>Isobaculum</taxon>
    </lineage>
</organism>
<dbReference type="SUPFAM" id="SSF64288">
    <property type="entry name" value="Chorismate lyase-like"/>
    <property type="match status" value="1"/>
</dbReference>
<name>A0A1H9TGT5_9LACT</name>
<proteinExistence type="predicted"/>
<dbReference type="GO" id="GO:0003677">
    <property type="term" value="F:DNA binding"/>
    <property type="evidence" value="ECO:0007669"/>
    <property type="project" value="UniProtKB-KW"/>
</dbReference>
<dbReference type="InterPro" id="IPR036390">
    <property type="entry name" value="WH_DNA-bd_sf"/>
</dbReference>
<evidence type="ECO:0000259" key="4">
    <source>
        <dbReference type="PROSITE" id="PS50949"/>
    </source>
</evidence>
<protein>
    <submittedName>
        <fullName evidence="5">GntR family transcriptional regulator</fullName>
    </submittedName>
</protein>
<dbReference type="Gene3D" id="3.40.1410.10">
    <property type="entry name" value="Chorismate lyase-like"/>
    <property type="match status" value="1"/>
</dbReference>
<accession>A0A1H9TGT5</accession>
<dbReference type="OrthoDB" id="9815017at2"/>
<keyword evidence="3" id="KW-0804">Transcription</keyword>
<sequence length="233" mass="27432">MKYQHIVHIVSERIKNDEYNFQYALPNQQELATEFGVSRMTVKKALDILKEEGVIYSSRGLGTFVVQHEKLQKISTYQKKQQTKQFSYLKQMLSFEKKHPHQLLQQQLAISAQQNVYAATFIRYRNERPYALEHWFIPEQVIPGITQETLEQDLYHYIEFELGLKLGDTSYTISAVVANEVDKLHLNCTDNHPILKVEKLSFLRTGCPFLYRICHYQAAMKSYQFFDAIKKNK</sequence>
<dbReference type="AlphaFoldDB" id="A0A1H9TGT5"/>
<dbReference type="InterPro" id="IPR036388">
    <property type="entry name" value="WH-like_DNA-bd_sf"/>
</dbReference>
<dbReference type="InterPro" id="IPR000524">
    <property type="entry name" value="Tscrpt_reg_HTH_GntR"/>
</dbReference>
<dbReference type="InterPro" id="IPR011663">
    <property type="entry name" value="UTRA"/>
</dbReference>
<evidence type="ECO:0000313" key="6">
    <source>
        <dbReference type="Proteomes" id="UP000198948"/>
    </source>
</evidence>
<dbReference type="PRINTS" id="PR00035">
    <property type="entry name" value="HTHGNTR"/>
</dbReference>